<protein>
    <recommendedName>
        <fullName evidence="2">DUF7703 domain-containing protein</fullName>
    </recommendedName>
</protein>
<gene>
    <name evidence="3" type="ORF">VP1G_01648</name>
</gene>
<dbReference type="SUPFAM" id="SSF51197">
    <property type="entry name" value="Clavaminate synthase-like"/>
    <property type="match status" value="1"/>
</dbReference>
<dbReference type="InterPro" id="IPR008775">
    <property type="entry name" value="Phytyl_CoA_dOase-like"/>
</dbReference>
<dbReference type="Proteomes" id="UP000078576">
    <property type="component" value="Unassembled WGS sequence"/>
</dbReference>
<accession>A0A194URI3</accession>
<keyword evidence="4" id="KW-1185">Reference proteome</keyword>
<dbReference type="OrthoDB" id="445007at2759"/>
<feature type="transmembrane region" description="Helical" evidence="1">
    <location>
        <begin position="186"/>
        <end position="204"/>
    </location>
</feature>
<reference evidence="4" key="1">
    <citation type="submission" date="2014-12" db="EMBL/GenBank/DDBJ databases">
        <title>Genome Sequence of Valsa Canker Pathogens Uncovers a Specific Adaption of Colonization on Woody Bark.</title>
        <authorList>
            <person name="Yin Z."/>
            <person name="Liu H."/>
            <person name="Gao X."/>
            <person name="Li Z."/>
            <person name="Song N."/>
            <person name="Ke X."/>
            <person name="Dai Q."/>
            <person name="Wu Y."/>
            <person name="Sun Y."/>
            <person name="Xu J.-R."/>
            <person name="Kang Z.K."/>
            <person name="Wang L."/>
            <person name="Huang L."/>
        </authorList>
    </citation>
    <scope>NUCLEOTIDE SEQUENCE [LARGE SCALE GENOMIC DNA]</scope>
    <source>
        <strain evidence="4">SXYL134</strain>
    </source>
</reference>
<feature type="transmembrane region" description="Helical" evidence="1">
    <location>
        <begin position="41"/>
        <end position="65"/>
    </location>
</feature>
<keyword evidence="1" id="KW-0472">Membrane</keyword>
<evidence type="ECO:0000313" key="3">
    <source>
        <dbReference type="EMBL" id="KUI54241.1"/>
    </source>
</evidence>
<dbReference type="Pfam" id="PF24802">
    <property type="entry name" value="DUF7703"/>
    <property type="match status" value="1"/>
</dbReference>
<proteinExistence type="predicted"/>
<feature type="transmembrane region" description="Helical" evidence="1">
    <location>
        <begin position="146"/>
        <end position="166"/>
    </location>
</feature>
<organism evidence="3 4">
    <name type="scientific">Cytospora mali</name>
    <name type="common">Apple Valsa canker fungus</name>
    <name type="synonym">Valsa mali</name>
    <dbReference type="NCBI Taxonomy" id="578113"/>
    <lineage>
        <taxon>Eukaryota</taxon>
        <taxon>Fungi</taxon>
        <taxon>Dikarya</taxon>
        <taxon>Ascomycota</taxon>
        <taxon>Pezizomycotina</taxon>
        <taxon>Sordariomycetes</taxon>
        <taxon>Sordariomycetidae</taxon>
        <taxon>Diaporthales</taxon>
        <taxon>Cytosporaceae</taxon>
        <taxon>Cytospora</taxon>
    </lineage>
</organism>
<dbReference type="Pfam" id="PF05721">
    <property type="entry name" value="PhyH"/>
    <property type="match status" value="1"/>
</dbReference>
<feature type="transmembrane region" description="Helical" evidence="1">
    <location>
        <begin position="104"/>
        <end position="126"/>
    </location>
</feature>
<feature type="transmembrane region" description="Helical" evidence="1">
    <location>
        <begin position="72"/>
        <end position="92"/>
    </location>
</feature>
<dbReference type="InterPro" id="IPR056120">
    <property type="entry name" value="DUF7703"/>
</dbReference>
<evidence type="ECO:0000256" key="1">
    <source>
        <dbReference type="SAM" id="Phobius"/>
    </source>
</evidence>
<dbReference type="EMBL" id="KN714672">
    <property type="protein sequence ID" value="KUI54241.1"/>
    <property type="molecule type" value="Genomic_DNA"/>
</dbReference>
<sequence length="684" mass="76663">MASTTPSPGDTIPTPAPSWIDPGAGLTPEARRNDHAVSMRIFIISITLLSVYNATELAVLCFLTFKHYRGLYFYSLLISGLAIIPYSLGFLLDLLDITTGKTRWLAVTMITVGWWPMVTGQALVLWSRLHLLLVGDRGDKIIRRTLVMIVVDAIIFHLPTTVFTYGSNGNINTEVFARGYNIMEKIQMTGFFCQEVVLSSIYIVETFKLLKTSLQPDTRTTMKQLVAVNAVIIVMDLGLLGLEAASLYILETMLKGVVYGIKLKLEFAILGKLVRFVGGGRPSFDQGPGTYFDPRKNSVGFVSAVTATTCRKKRDRGVEDEEVVLGDMDHISEFVDLERVGEDITRPSRSRDSRSGSRGRRWVGLDHREHDFARFQHVEDVTKLRDSLIGDIGDADPTRHPDVHISASMPDSQTEAKAHLKEHGWARVPSVLSKEEVSHALDRLWKAKATVEADAEETYLQFLDPNLSNIRIFYLLAVDKIFRDLISHHTAIEMAKSVLGDGSIISNFTANIARPGSQNMALHSDQSIVFPDPWQDIWALNVIWCLTDVTKENGGTLYIPGSNEHIESMLSQWTTKEEVPDNAPELLVPFEAKAGDTLVIDGRVWHTSRSNITEDEDRALLIWYYTKGFMRQQVNWTAKLSKEIQDSLTPEQKEWLGLGVVGNIGVTGDFRYMSVQYPDVKLRN</sequence>
<evidence type="ECO:0000313" key="4">
    <source>
        <dbReference type="Proteomes" id="UP000078576"/>
    </source>
</evidence>
<feature type="transmembrane region" description="Helical" evidence="1">
    <location>
        <begin position="225"/>
        <end position="250"/>
    </location>
</feature>
<evidence type="ECO:0000259" key="2">
    <source>
        <dbReference type="Pfam" id="PF24802"/>
    </source>
</evidence>
<dbReference type="STRING" id="694573.A0A194URI3"/>
<dbReference type="PANTHER" id="PTHR37013">
    <property type="entry name" value="INTEGRAL MEMBRANE PROTEIN (AFU_ORTHOLOGUE AFUA_1G05950)-RELATED"/>
    <property type="match status" value="1"/>
</dbReference>
<dbReference type="Gene3D" id="2.60.120.620">
    <property type="entry name" value="q2cbj1_9rhob like domain"/>
    <property type="match status" value="1"/>
</dbReference>
<feature type="domain" description="DUF7703" evidence="2">
    <location>
        <begin position="42"/>
        <end position="277"/>
    </location>
</feature>
<dbReference type="AlphaFoldDB" id="A0A194URI3"/>
<dbReference type="PANTHER" id="PTHR37013:SF3">
    <property type="entry name" value="INTEGRAL MEMBRANE PROTEIN (AFU_ORTHOLOGUE AFUA_1G05950)"/>
    <property type="match status" value="1"/>
</dbReference>
<name>A0A194URI3_CYTMA</name>
<keyword evidence="1" id="KW-0812">Transmembrane</keyword>
<keyword evidence="1" id="KW-1133">Transmembrane helix</keyword>